<organism evidence="1 2">
    <name type="scientific">Tropicibacter naphthalenivorans</name>
    <dbReference type="NCBI Taxonomy" id="441103"/>
    <lineage>
        <taxon>Bacteria</taxon>
        <taxon>Pseudomonadati</taxon>
        <taxon>Pseudomonadota</taxon>
        <taxon>Alphaproteobacteria</taxon>
        <taxon>Rhodobacterales</taxon>
        <taxon>Roseobacteraceae</taxon>
        <taxon>Tropicibacter</taxon>
    </lineage>
</organism>
<reference evidence="1 2" key="1">
    <citation type="submission" date="2015-09" db="EMBL/GenBank/DDBJ databases">
        <authorList>
            <consortium name="Swine Surveillance"/>
        </authorList>
    </citation>
    <scope>NUCLEOTIDE SEQUENCE [LARGE SCALE GENOMIC DNA]</scope>
    <source>
        <strain evidence="1 2">CECT 7648</strain>
    </source>
</reference>
<evidence type="ECO:0000313" key="2">
    <source>
        <dbReference type="Proteomes" id="UP000054935"/>
    </source>
</evidence>
<proteinExistence type="predicted"/>
<evidence type="ECO:0000313" key="1">
    <source>
        <dbReference type="EMBL" id="CUH75340.1"/>
    </source>
</evidence>
<protein>
    <submittedName>
        <fullName evidence="1">Uncharacterized protein</fullName>
    </submittedName>
</protein>
<dbReference type="EMBL" id="CYSE01000001">
    <property type="protein sequence ID" value="CUH75340.1"/>
    <property type="molecule type" value="Genomic_DNA"/>
</dbReference>
<sequence>MSIHNPPRGGTPVGHITELGPVEAASVVYMRLWTEDAGMRDLMQIEFVHALGAEDGARAADALSQIAGLMATYGRRPLMRHSVGCKCLGADEACFANLIGSACDGAMEDAMLMATLMVRADYAPALASLAQTLGVALRQMSQVPLSPTPTLH</sequence>
<accession>A0A0P1G0X2</accession>
<dbReference type="STRING" id="441103.TRN7648_00389"/>
<keyword evidence="2" id="KW-1185">Reference proteome</keyword>
<dbReference type="Proteomes" id="UP000054935">
    <property type="component" value="Unassembled WGS sequence"/>
</dbReference>
<name>A0A0P1G0X2_9RHOB</name>
<gene>
    <name evidence="1" type="ORF">TRN7648_00389</name>
</gene>
<dbReference type="RefSeq" id="WP_058245947.1">
    <property type="nucleotide sequence ID" value="NZ_CYSE01000001.1"/>
</dbReference>
<dbReference type="AlphaFoldDB" id="A0A0P1G0X2"/>
<dbReference type="OrthoDB" id="7874397at2"/>